<evidence type="ECO:0000256" key="3">
    <source>
        <dbReference type="ARBA" id="ARBA00001941"/>
    </source>
</evidence>
<dbReference type="InterPro" id="IPR008948">
    <property type="entry name" value="L-Aspartase-like"/>
</dbReference>
<dbReference type="FunFam" id="3.20.20.70:FF:000004">
    <property type="entry name" value="Ribulose-phosphate 3-epimerase"/>
    <property type="match status" value="1"/>
</dbReference>
<comment type="catalytic activity">
    <reaction evidence="1">
        <text>D-ribulose 5-phosphate = D-xylulose 5-phosphate</text>
        <dbReference type="Rhea" id="RHEA:13677"/>
        <dbReference type="ChEBI" id="CHEBI:57737"/>
        <dbReference type="ChEBI" id="CHEBI:58121"/>
        <dbReference type="EC" id="5.1.3.1"/>
    </reaction>
</comment>
<evidence type="ECO:0000256" key="6">
    <source>
        <dbReference type="ARBA" id="ARBA00009541"/>
    </source>
</evidence>
<dbReference type="PROSITE" id="PS01086">
    <property type="entry name" value="RIBUL_P_3_EPIMER_2"/>
    <property type="match status" value="1"/>
</dbReference>
<dbReference type="InterPro" id="IPR009049">
    <property type="entry name" value="Argininosuccinate_lyase"/>
</dbReference>
<dbReference type="InterPro" id="IPR000362">
    <property type="entry name" value="Fumarate_lyase_fam"/>
</dbReference>
<dbReference type="PRINTS" id="PR00149">
    <property type="entry name" value="FUMRATELYASE"/>
</dbReference>
<dbReference type="GO" id="GO:0004056">
    <property type="term" value="F:argininosuccinate lyase activity"/>
    <property type="evidence" value="ECO:0007669"/>
    <property type="project" value="InterPro"/>
</dbReference>
<evidence type="ECO:0000256" key="9">
    <source>
        <dbReference type="ARBA" id="ARBA00022723"/>
    </source>
</evidence>
<dbReference type="Gene3D" id="1.10.40.30">
    <property type="entry name" value="Fumarase/aspartase (C-terminal domain)"/>
    <property type="match status" value="1"/>
</dbReference>
<dbReference type="PROSITE" id="PS00163">
    <property type="entry name" value="FUMARATE_LYASES"/>
    <property type="match status" value="1"/>
</dbReference>
<comment type="similarity">
    <text evidence="6">Belongs to the ribulose-phosphate 3-epimerase family.</text>
</comment>
<dbReference type="EC" id="5.1.3.1" evidence="8"/>
<dbReference type="HAMAP" id="MF_02227">
    <property type="entry name" value="RPE"/>
    <property type="match status" value="1"/>
</dbReference>
<evidence type="ECO:0000256" key="1">
    <source>
        <dbReference type="ARBA" id="ARBA00001782"/>
    </source>
</evidence>
<evidence type="ECO:0000256" key="8">
    <source>
        <dbReference type="ARBA" id="ARBA00013188"/>
    </source>
</evidence>
<dbReference type="Gene3D" id="3.20.20.70">
    <property type="entry name" value="Aldolase class I"/>
    <property type="match status" value="1"/>
</dbReference>
<evidence type="ECO:0000256" key="10">
    <source>
        <dbReference type="ARBA" id="ARBA00023235"/>
    </source>
</evidence>
<dbReference type="SUPFAM" id="SSF48557">
    <property type="entry name" value="L-aspartase-like"/>
    <property type="match status" value="1"/>
</dbReference>
<dbReference type="PRINTS" id="PR00145">
    <property type="entry name" value="ARGSUCLYASE"/>
</dbReference>
<dbReference type="NCBIfam" id="NF004076">
    <property type="entry name" value="PRK05581.1-4"/>
    <property type="match status" value="1"/>
</dbReference>
<dbReference type="InterPro" id="IPR026019">
    <property type="entry name" value="Ribul_P_3_epim"/>
</dbReference>
<dbReference type="FunFam" id="1.20.200.10:FF:000015">
    <property type="entry name" value="argininosuccinate lyase isoform X2"/>
    <property type="match status" value="1"/>
</dbReference>
<dbReference type="InterPro" id="IPR022761">
    <property type="entry name" value="Fumarate_lyase_N"/>
</dbReference>
<accession>A0AA35WR80</accession>
<feature type="domain" description="Argininosuccinate lyase C-terminal" evidence="13">
    <location>
        <begin position="139"/>
        <end position="201"/>
    </location>
</feature>
<dbReference type="InterPro" id="IPR020557">
    <property type="entry name" value="Fumarate_lyase_CS"/>
</dbReference>
<dbReference type="NCBIfam" id="TIGR00838">
    <property type="entry name" value="argH"/>
    <property type="match status" value="1"/>
</dbReference>
<dbReference type="PROSITE" id="PS01085">
    <property type="entry name" value="RIBUL_P_3_EPIMER_1"/>
    <property type="match status" value="1"/>
</dbReference>
<keyword evidence="14" id="KW-0456">Lyase</keyword>
<dbReference type="InterPro" id="IPR013785">
    <property type="entry name" value="Aldolase_TIM"/>
</dbReference>
<dbReference type="GO" id="GO:0004750">
    <property type="term" value="F:D-ribulose-phosphate 3-epimerase activity"/>
    <property type="evidence" value="ECO:0007669"/>
    <property type="project" value="UniProtKB-EC"/>
</dbReference>
<comment type="similarity">
    <text evidence="7">Belongs to the lyase 1 family. Argininosuccinate lyase subfamily.</text>
</comment>
<dbReference type="GO" id="GO:0005975">
    <property type="term" value="P:carbohydrate metabolic process"/>
    <property type="evidence" value="ECO:0007669"/>
    <property type="project" value="InterPro"/>
</dbReference>
<dbReference type="Pfam" id="PF00206">
    <property type="entry name" value="Lyase_1"/>
    <property type="match status" value="1"/>
</dbReference>
<dbReference type="NCBIfam" id="TIGR01163">
    <property type="entry name" value="rpe"/>
    <property type="match status" value="1"/>
</dbReference>
<dbReference type="InterPro" id="IPR029419">
    <property type="entry name" value="Arg_succ_lyase_C"/>
</dbReference>
<dbReference type="CDD" id="cd00429">
    <property type="entry name" value="RPE"/>
    <property type="match status" value="1"/>
</dbReference>
<evidence type="ECO:0000256" key="4">
    <source>
        <dbReference type="ARBA" id="ARBA00001947"/>
    </source>
</evidence>
<organism evidence="14 15">
    <name type="scientific">Geodia barretti</name>
    <name type="common">Barrett's horny sponge</name>
    <dbReference type="NCBI Taxonomy" id="519541"/>
    <lineage>
        <taxon>Eukaryota</taxon>
        <taxon>Metazoa</taxon>
        <taxon>Porifera</taxon>
        <taxon>Demospongiae</taxon>
        <taxon>Heteroscleromorpha</taxon>
        <taxon>Tetractinellida</taxon>
        <taxon>Astrophorina</taxon>
        <taxon>Geodiidae</taxon>
        <taxon>Geodia</taxon>
    </lineage>
</organism>
<comment type="caution">
    <text evidence="14">The sequence shown here is derived from an EMBL/GenBank/DDBJ whole genome shotgun (WGS) entry which is preliminary data.</text>
</comment>
<dbReference type="InterPro" id="IPR000056">
    <property type="entry name" value="Ribul_P_3_epim-like"/>
</dbReference>
<protein>
    <recommendedName>
        <fullName evidence="8">ribulose-phosphate 3-epimerase</fullName>
        <ecNumber evidence="8">5.1.3.1</ecNumber>
    </recommendedName>
    <alternativeName>
        <fullName evidence="11">Pentose-5-phosphate 3-epimerase</fullName>
    </alternativeName>
</protein>
<feature type="domain" description="Fumarate lyase N-terminal" evidence="12">
    <location>
        <begin position="1"/>
        <end position="76"/>
    </location>
</feature>
<dbReference type="GO" id="GO:0042450">
    <property type="term" value="P:L-arginine biosynthetic process via ornithine"/>
    <property type="evidence" value="ECO:0007669"/>
    <property type="project" value="InterPro"/>
</dbReference>
<dbReference type="Pfam" id="PF00834">
    <property type="entry name" value="Ribul_P_3_epim"/>
    <property type="match status" value="1"/>
</dbReference>
<dbReference type="SUPFAM" id="SSF51366">
    <property type="entry name" value="Ribulose-phoshate binding barrel"/>
    <property type="match status" value="1"/>
</dbReference>
<evidence type="ECO:0000256" key="11">
    <source>
        <dbReference type="ARBA" id="ARBA00030599"/>
    </source>
</evidence>
<dbReference type="PANTHER" id="PTHR43814">
    <property type="entry name" value="ARGININOSUCCINATE LYASE"/>
    <property type="match status" value="1"/>
</dbReference>
<comment type="cofactor">
    <cofactor evidence="5">
        <name>Fe(2+)</name>
        <dbReference type="ChEBI" id="CHEBI:29033"/>
    </cofactor>
</comment>
<name>A0AA35WR80_GEOBA</name>
<dbReference type="PANTHER" id="PTHR43814:SF1">
    <property type="entry name" value="ARGININOSUCCINATE LYASE"/>
    <property type="match status" value="1"/>
</dbReference>
<dbReference type="Proteomes" id="UP001174909">
    <property type="component" value="Unassembled WGS sequence"/>
</dbReference>
<gene>
    <name evidence="14" type="ORF">GBAR_LOCUS13812</name>
</gene>
<keyword evidence="10" id="KW-0413">Isomerase</keyword>
<keyword evidence="15" id="KW-1185">Reference proteome</keyword>
<sequence>MDAVADRDFLVEYHASAAVAMMHISRLAEEIVIWSSREFGFVALAEEFTTGSSIMPQKRNPDFAEIARGKTGRVYGHLMGILTVLKGLPLTYNRDLQEDKEGFFDTVDTVLSTLGVFADMLSGMELDADRVESLAGESYMLATDMADYLVGKGVPFREAHGVMRRLCRYCEESGTALSDLPLTEYHKFSSDFGADVFDITAAASVAARDNPGGTAPIAPSVLAADFGRLAQQVRDADAAGADLIHVDVMDGRFVSNISFGEVVVDCIRSATDLPLNLHLMVHEPDRLLPGLMKVSSDQVLVHAEACAHLHRTIGLIKENGNQVGVAINPATPISAVEEVLPDLDIVLVMTVNPGFGGQSFIPAALGKLRRLYDVIQEHGYPVQLEVDGGVKADATARDSVAAGAEILVAGTAIFNREQSVAEAIAALRDAANGVAPGQ</sequence>
<dbReference type="Pfam" id="PF14698">
    <property type="entry name" value="ASL_C2"/>
    <property type="match status" value="1"/>
</dbReference>
<dbReference type="AlphaFoldDB" id="A0AA35WR80"/>
<evidence type="ECO:0000259" key="13">
    <source>
        <dbReference type="Pfam" id="PF14698"/>
    </source>
</evidence>
<proteinExistence type="inferred from homology"/>
<dbReference type="GO" id="GO:0006098">
    <property type="term" value="P:pentose-phosphate shunt"/>
    <property type="evidence" value="ECO:0007669"/>
    <property type="project" value="InterPro"/>
</dbReference>
<evidence type="ECO:0000313" key="15">
    <source>
        <dbReference type="Proteomes" id="UP001174909"/>
    </source>
</evidence>
<comment type="cofactor">
    <cofactor evidence="3">
        <name>Co(2+)</name>
        <dbReference type="ChEBI" id="CHEBI:48828"/>
    </cofactor>
</comment>
<evidence type="ECO:0000259" key="12">
    <source>
        <dbReference type="Pfam" id="PF00206"/>
    </source>
</evidence>
<evidence type="ECO:0000313" key="14">
    <source>
        <dbReference type="EMBL" id="CAI8023680.1"/>
    </source>
</evidence>
<evidence type="ECO:0000256" key="5">
    <source>
        <dbReference type="ARBA" id="ARBA00001954"/>
    </source>
</evidence>
<evidence type="ECO:0000256" key="7">
    <source>
        <dbReference type="ARBA" id="ARBA00010755"/>
    </source>
</evidence>
<dbReference type="Gene3D" id="1.20.200.10">
    <property type="entry name" value="Fumarase/aspartase (Central domain)"/>
    <property type="match status" value="1"/>
</dbReference>
<comment type="cofactor">
    <cofactor evidence="4">
        <name>Zn(2+)</name>
        <dbReference type="ChEBI" id="CHEBI:29105"/>
    </cofactor>
</comment>
<dbReference type="GO" id="GO:0046872">
    <property type="term" value="F:metal ion binding"/>
    <property type="evidence" value="ECO:0007669"/>
    <property type="project" value="UniProtKB-KW"/>
</dbReference>
<keyword evidence="9" id="KW-0479">Metal-binding</keyword>
<evidence type="ECO:0000256" key="2">
    <source>
        <dbReference type="ARBA" id="ARBA00001936"/>
    </source>
</evidence>
<dbReference type="FunFam" id="1.10.40.30:FF:000001">
    <property type="entry name" value="Argininosuccinate lyase"/>
    <property type="match status" value="1"/>
</dbReference>
<dbReference type="InterPro" id="IPR011060">
    <property type="entry name" value="RibuloseP-bd_barrel"/>
</dbReference>
<reference evidence="14" key="1">
    <citation type="submission" date="2023-03" db="EMBL/GenBank/DDBJ databases">
        <authorList>
            <person name="Steffen K."/>
            <person name="Cardenas P."/>
        </authorList>
    </citation>
    <scope>NUCLEOTIDE SEQUENCE</scope>
</reference>
<comment type="cofactor">
    <cofactor evidence="2">
        <name>Mn(2+)</name>
        <dbReference type="ChEBI" id="CHEBI:29035"/>
    </cofactor>
</comment>
<dbReference type="GO" id="GO:0005829">
    <property type="term" value="C:cytosol"/>
    <property type="evidence" value="ECO:0007669"/>
    <property type="project" value="TreeGrafter"/>
</dbReference>
<dbReference type="EMBL" id="CASHTH010002024">
    <property type="protein sequence ID" value="CAI8023680.1"/>
    <property type="molecule type" value="Genomic_DNA"/>
</dbReference>